<feature type="signal peptide" evidence="1">
    <location>
        <begin position="1"/>
        <end position="17"/>
    </location>
</feature>
<gene>
    <name evidence="3" type="ORF">BLA29_010907</name>
</gene>
<keyword evidence="1" id="KW-0732">Signal</keyword>
<proteinExistence type="predicted"/>
<dbReference type="SMART" id="SM00408">
    <property type="entry name" value="IGc2"/>
    <property type="match status" value="1"/>
</dbReference>
<dbReference type="EMBL" id="MUJZ01028848">
    <property type="protein sequence ID" value="OTF78237.1"/>
    <property type="molecule type" value="Genomic_DNA"/>
</dbReference>
<evidence type="ECO:0000313" key="3">
    <source>
        <dbReference type="EMBL" id="OTF78237.1"/>
    </source>
</evidence>
<sequence length="126" mass="14601">MFILTFYLLILMKSVYSGVAPKLTRFHNENIQPIDSSFVLNCAAYMGTHPLKFQWFKNGLIIDERSMQSNRIQIETKHEYSLLKISEIKLNDSGNYSCTVINDHGFDTQWSLLQVQGLKLFLFICS</sequence>
<evidence type="ECO:0000256" key="1">
    <source>
        <dbReference type="SAM" id="SignalP"/>
    </source>
</evidence>
<dbReference type="InterPro" id="IPR007110">
    <property type="entry name" value="Ig-like_dom"/>
</dbReference>
<dbReference type="Pfam" id="PF13927">
    <property type="entry name" value="Ig_3"/>
    <property type="match status" value="1"/>
</dbReference>
<feature type="chain" id="PRO_5012824829" evidence="1">
    <location>
        <begin position="18"/>
        <end position="126"/>
    </location>
</feature>
<dbReference type="InterPro" id="IPR013783">
    <property type="entry name" value="Ig-like_fold"/>
</dbReference>
<evidence type="ECO:0000259" key="2">
    <source>
        <dbReference type="PROSITE" id="PS50835"/>
    </source>
</evidence>
<dbReference type="SUPFAM" id="SSF48726">
    <property type="entry name" value="Immunoglobulin"/>
    <property type="match status" value="1"/>
</dbReference>
<dbReference type="InterPro" id="IPR003598">
    <property type="entry name" value="Ig_sub2"/>
</dbReference>
<accession>A0A1Y3BDG9</accession>
<protein>
    <submittedName>
        <fullName evidence="3">Immunoglobulin I-set domain containing protein</fullName>
    </submittedName>
</protein>
<dbReference type="AlphaFoldDB" id="A0A1Y3BDG9"/>
<name>A0A1Y3BDG9_EURMA</name>
<dbReference type="InterPro" id="IPR036179">
    <property type="entry name" value="Ig-like_dom_sf"/>
</dbReference>
<dbReference type="OrthoDB" id="6434169at2759"/>
<evidence type="ECO:0000313" key="4">
    <source>
        <dbReference type="Proteomes" id="UP000194236"/>
    </source>
</evidence>
<reference evidence="3 4" key="1">
    <citation type="submission" date="2017-03" db="EMBL/GenBank/DDBJ databases">
        <title>Genome Survey of Euroglyphus maynei.</title>
        <authorList>
            <person name="Arlian L.G."/>
            <person name="Morgan M.S."/>
            <person name="Rider S.D."/>
        </authorList>
    </citation>
    <scope>NUCLEOTIDE SEQUENCE [LARGE SCALE GENOMIC DNA]</scope>
    <source>
        <strain evidence="3">Arlian Lab</strain>
        <tissue evidence="3">Whole body</tissue>
    </source>
</reference>
<feature type="domain" description="Ig-like" evidence="2">
    <location>
        <begin position="21"/>
        <end position="114"/>
    </location>
</feature>
<organism evidence="3 4">
    <name type="scientific">Euroglyphus maynei</name>
    <name type="common">Mayne's house dust mite</name>
    <dbReference type="NCBI Taxonomy" id="6958"/>
    <lineage>
        <taxon>Eukaryota</taxon>
        <taxon>Metazoa</taxon>
        <taxon>Ecdysozoa</taxon>
        <taxon>Arthropoda</taxon>
        <taxon>Chelicerata</taxon>
        <taxon>Arachnida</taxon>
        <taxon>Acari</taxon>
        <taxon>Acariformes</taxon>
        <taxon>Sarcoptiformes</taxon>
        <taxon>Astigmata</taxon>
        <taxon>Psoroptidia</taxon>
        <taxon>Analgoidea</taxon>
        <taxon>Pyroglyphidae</taxon>
        <taxon>Pyroglyphinae</taxon>
        <taxon>Euroglyphus</taxon>
    </lineage>
</organism>
<dbReference type="Proteomes" id="UP000194236">
    <property type="component" value="Unassembled WGS sequence"/>
</dbReference>
<dbReference type="Gene3D" id="2.60.40.10">
    <property type="entry name" value="Immunoglobulins"/>
    <property type="match status" value="1"/>
</dbReference>
<dbReference type="PROSITE" id="PS50835">
    <property type="entry name" value="IG_LIKE"/>
    <property type="match status" value="1"/>
</dbReference>
<comment type="caution">
    <text evidence="3">The sequence shown here is derived from an EMBL/GenBank/DDBJ whole genome shotgun (WGS) entry which is preliminary data.</text>
</comment>
<keyword evidence="4" id="KW-1185">Reference proteome</keyword>